<dbReference type="Pfam" id="PF07508">
    <property type="entry name" value="Recombinase"/>
    <property type="match status" value="1"/>
</dbReference>
<dbReference type="InterPro" id="IPR038109">
    <property type="entry name" value="DNA_bind_recomb_sf"/>
</dbReference>
<dbReference type="InterPro" id="IPR050639">
    <property type="entry name" value="SSR_resolvase"/>
</dbReference>
<dbReference type="Pfam" id="PF13408">
    <property type="entry name" value="Zn_ribbon_recom"/>
    <property type="match status" value="1"/>
</dbReference>
<protein>
    <submittedName>
        <fullName evidence="3">Site-specific DNA recombinase</fullName>
    </submittedName>
</protein>
<dbReference type="OrthoDB" id="9784557at2"/>
<name>A0A3N1XN22_9FIRM</name>
<dbReference type="InterPro" id="IPR006119">
    <property type="entry name" value="Resolv_N"/>
</dbReference>
<dbReference type="Pfam" id="PF00239">
    <property type="entry name" value="Resolvase"/>
    <property type="match status" value="1"/>
</dbReference>
<dbReference type="PROSITE" id="PS51737">
    <property type="entry name" value="RECOMBINASE_DNA_BIND"/>
    <property type="match status" value="1"/>
</dbReference>
<evidence type="ECO:0000259" key="1">
    <source>
        <dbReference type="PROSITE" id="PS51736"/>
    </source>
</evidence>
<dbReference type="CDD" id="cd00338">
    <property type="entry name" value="Ser_Recombinase"/>
    <property type="match status" value="1"/>
</dbReference>
<dbReference type="RefSeq" id="WP_123609278.1">
    <property type="nucleotide sequence ID" value="NZ_RJVG01000005.1"/>
</dbReference>
<proteinExistence type="predicted"/>
<sequence>MKKVTKISANSIAVNPKLRVAAYCRVSTDSDEQMVSLEAQKAHYEAYIKANVEWEFVGIYYDEGLTGTKKEKRTELLRLISDCENKKIDFIVTKSISRFARNTTDCLEIVRKLTDLGIFIYFEKENINTGTMDSELMLTILSSLAESESISISENNKWAIHKRFRSGTYKLSSPPYGYDYVDGHIAINKEQAQIVKRIFREALSGKGTQKIADSLNEDGIPAKRGKDWNASSIRGILGNERYIGNAILQKTYTDEHFNRHHNYGEREQYLIENNHEAIISKEEFRAVEEVLYQRSKEKGIKKGSSKYLNRYPLSGRIKCSECGSTFKRRIHGGINNKYIAWCCSKHIYNITACSMRFIREDAIYQAFVTMINKLIYGHKFILKPMLQSLRDVNYSDNLSQIQKLETMIEENAERSQVLMSLMAKGYLEPALFNAQKNELRKEATILREQKEVLSRSVNGGMTVITEVELLLKFTARSVQIDSFDEELFKRFVENIIVYSQEEIGFKIKCGITLKERLVI</sequence>
<dbReference type="InterPro" id="IPR011109">
    <property type="entry name" value="DNA_bind_recombinase_dom"/>
</dbReference>
<feature type="domain" description="Resolvase/invertase-type recombinase catalytic" evidence="1">
    <location>
        <begin position="19"/>
        <end position="167"/>
    </location>
</feature>
<dbReference type="FunFam" id="3.90.1750.20:FF:000007">
    <property type="entry name" value="Site-specific recombinase"/>
    <property type="match status" value="1"/>
</dbReference>
<gene>
    <name evidence="3" type="ORF">EDD66_10527</name>
</gene>
<dbReference type="InterPro" id="IPR025827">
    <property type="entry name" value="Zn_ribbon_recom_dom"/>
</dbReference>
<dbReference type="Gene3D" id="3.40.50.1390">
    <property type="entry name" value="Resolvase, N-terminal catalytic domain"/>
    <property type="match status" value="1"/>
</dbReference>
<dbReference type="SUPFAM" id="SSF53041">
    <property type="entry name" value="Resolvase-like"/>
    <property type="match status" value="1"/>
</dbReference>
<evidence type="ECO:0000313" key="4">
    <source>
        <dbReference type="Proteomes" id="UP000273083"/>
    </source>
</evidence>
<dbReference type="EMBL" id="RJVG01000005">
    <property type="protein sequence ID" value="ROR28089.1"/>
    <property type="molecule type" value="Genomic_DNA"/>
</dbReference>
<dbReference type="PANTHER" id="PTHR30461:SF23">
    <property type="entry name" value="DNA RECOMBINASE-RELATED"/>
    <property type="match status" value="1"/>
</dbReference>
<dbReference type="PANTHER" id="PTHR30461">
    <property type="entry name" value="DNA-INVERTASE FROM LAMBDOID PROPHAGE"/>
    <property type="match status" value="1"/>
</dbReference>
<dbReference type="GO" id="GO:0003677">
    <property type="term" value="F:DNA binding"/>
    <property type="evidence" value="ECO:0007669"/>
    <property type="project" value="InterPro"/>
</dbReference>
<dbReference type="SMART" id="SM00857">
    <property type="entry name" value="Resolvase"/>
    <property type="match status" value="1"/>
</dbReference>
<dbReference type="AlphaFoldDB" id="A0A3N1XN22"/>
<dbReference type="Gene3D" id="3.90.1750.20">
    <property type="entry name" value="Putative Large Serine Recombinase, Chain B, Domain 2"/>
    <property type="match status" value="1"/>
</dbReference>
<reference evidence="3 4" key="1">
    <citation type="submission" date="2018-11" db="EMBL/GenBank/DDBJ databases">
        <title>Genomic Encyclopedia of Type Strains, Phase IV (KMG-IV): sequencing the most valuable type-strain genomes for metagenomic binning, comparative biology and taxonomic classification.</title>
        <authorList>
            <person name="Goeker M."/>
        </authorList>
    </citation>
    <scope>NUCLEOTIDE SEQUENCE [LARGE SCALE GENOMIC DNA]</scope>
    <source>
        <strain evidence="3 4">DSM 26537</strain>
    </source>
</reference>
<feature type="domain" description="Recombinase" evidence="2">
    <location>
        <begin position="175"/>
        <end position="297"/>
    </location>
</feature>
<dbReference type="InterPro" id="IPR036162">
    <property type="entry name" value="Resolvase-like_N_sf"/>
</dbReference>
<evidence type="ECO:0000259" key="2">
    <source>
        <dbReference type="PROSITE" id="PS51737"/>
    </source>
</evidence>
<organism evidence="3 4">
    <name type="scientific">Mobilisporobacter senegalensis</name>
    <dbReference type="NCBI Taxonomy" id="1329262"/>
    <lineage>
        <taxon>Bacteria</taxon>
        <taxon>Bacillati</taxon>
        <taxon>Bacillota</taxon>
        <taxon>Clostridia</taxon>
        <taxon>Lachnospirales</taxon>
        <taxon>Lachnospiraceae</taxon>
        <taxon>Mobilisporobacter</taxon>
    </lineage>
</organism>
<dbReference type="PROSITE" id="PS51736">
    <property type="entry name" value="RECOMBINASES_3"/>
    <property type="match status" value="1"/>
</dbReference>
<accession>A0A3N1XN22</accession>
<dbReference type="GO" id="GO:0000150">
    <property type="term" value="F:DNA strand exchange activity"/>
    <property type="evidence" value="ECO:0007669"/>
    <property type="project" value="InterPro"/>
</dbReference>
<dbReference type="Proteomes" id="UP000273083">
    <property type="component" value="Unassembled WGS sequence"/>
</dbReference>
<evidence type="ECO:0000313" key="3">
    <source>
        <dbReference type="EMBL" id="ROR28089.1"/>
    </source>
</evidence>
<comment type="caution">
    <text evidence="3">The sequence shown here is derived from an EMBL/GenBank/DDBJ whole genome shotgun (WGS) entry which is preliminary data.</text>
</comment>
<keyword evidence="4" id="KW-1185">Reference proteome</keyword>